<keyword evidence="1" id="KW-0812">Transmembrane</keyword>
<feature type="domain" description="Mce/MlaD" evidence="2">
    <location>
        <begin position="39"/>
        <end position="113"/>
    </location>
</feature>
<feature type="transmembrane region" description="Helical" evidence="1">
    <location>
        <begin position="7"/>
        <end position="28"/>
    </location>
</feature>
<organism evidence="3 4">
    <name type="scientific">Oceanibaculum pacificum</name>
    <dbReference type="NCBI Taxonomy" id="580166"/>
    <lineage>
        <taxon>Bacteria</taxon>
        <taxon>Pseudomonadati</taxon>
        <taxon>Pseudomonadota</taxon>
        <taxon>Alphaproteobacteria</taxon>
        <taxon>Rhodospirillales</taxon>
        <taxon>Oceanibaculaceae</taxon>
        <taxon>Oceanibaculum</taxon>
    </lineage>
</organism>
<evidence type="ECO:0000256" key="1">
    <source>
        <dbReference type="SAM" id="Phobius"/>
    </source>
</evidence>
<dbReference type="OrthoDB" id="9808689at2"/>
<comment type="caution">
    <text evidence="3">The sequence shown here is derived from an EMBL/GenBank/DDBJ whole genome shotgun (WGS) entry which is preliminary data.</text>
</comment>
<dbReference type="PANTHER" id="PTHR36698">
    <property type="entry name" value="BLL5892 PROTEIN"/>
    <property type="match status" value="1"/>
</dbReference>
<dbReference type="Proteomes" id="UP000076400">
    <property type="component" value="Unassembled WGS sequence"/>
</dbReference>
<gene>
    <name evidence="3" type="ORF">AUP43_06380</name>
</gene>
<dbReference type="AlphaFoldDB" id="A0A154W8Z4"/>
<reference evidence="3 4" key="1">
    <citation type="submission" date="2015-12" db="EMBL/GenBank/DDBJ databases">
        <title>Genome sequence of Oceanibaculum pacificum MCCC 1A02656.</title>
        <authorList>
            <person name="Lu L."/>
            <person name="Lai Q."/>
            <person name="Shao Z."/>
            <person name="Qian P."/>
        </authorList>
    </citation>
    <scope>NUCLEOTIDE SEQUENCE [LARGE SCALE GENOMIC DNA]</scope>
    <source>
        <strain evidence="3 4">MCCC 1A02656</strain>
    </source>
</reference>
<name>A0A154W8Z4_9PROT</name>
<dbReference type="InterPro" id="IPR003399">
    <property type="entry name" value="Mce/MlaD"/>
</dbReference>
<keyword evidence="4" id="KW-1185">Reference proteome</keyword>
<keyword evidence="1" id="KW-0472">Membrane</keyword>
<dbReference type="Pfam" id="PF02470">
    <property type="entry name" value="MlaD"/>
    <property type="match status" value="1"/>
</dbReference>
<dbReference type="EMBL" id="LPXN01000093">
    <property type="protein sequence ID" value="KZD09997.1"/>
    <property type="molecule type" value="Genomic_DNA"/>
</dbReference>
<keyword evidence="1" id="KW-1133">Transmembrane helix</keyword>
<dbReference type="STRING" id="580166.AUP43_06380"/>
<evidence type="ECO:0000313" key="4">
    <source>
        <dbReference type="Proteomes" id="UP000076400"/>
    </source>
</evidence>
<evidence type="ECO:0000259" key="2">
    <source>
        <dbReference type="Pfam" id="PF02470"/>
    </source>
</evidence>
<dbReference type="PANTHER" id="PTHR36698:SF2">
    <property type="entry name" value="MCE_MLAD DOMAIN-CONTAINING PROTEIN"/>
    <property type="match status" value="1"/>
</dbReference>
<dbReference type="Gene3D" id="1.10.287.950">
    <property type="entry name" value="Methyl-accepting chemotaxis protein"/>
    <property type="match status" value="1"/>
</dbReference>
<dbReference type="RefSeq" id="WP_067553999.1">
    <property type="nucleotide sequence ID" value="NZ_LPXN01000093.1"/>
</dbReference>
<evidence type="ECO:0000313" key="3">
    <source>
        <dbReference type="EMBL" id="KZD09997.1"/>
    </source>
</evidence>
<accession>A0A154W8Z4</accession>
<sequence length="342" mass="36673">METKASHVTVGAFVIALIAGFFVFVLWLSKIDVDSNVTTYRIYFTSSVTGLQQGGPVRFRGIPVGRVTDIRIDPANVERVQVTVEIPEDVPIKEDAVASLQIQGITGASFVQIGGNSQESPRLRPAEGQRYAVIPSQQSMIDQVFESAPELLDRFLVLADRATQILGPENQESFSRILSDISTVTGAIAKRSDDIDGILGDARGTMADLRQAAGDLSALSQNLQASVSELSDEAGATFATIRGTSIGVDEQVQGIGGKLQASLAQLNAAATNFSQVAERMDNLVGDNEQAVSDFANQGLYEFTLFLSEARGLVSTLNRLTTRVERNPAGFLFGDTQRGVEAE</sequence>
<protein>
    <recommendedName>
        <fullName evidence="2">Mce/MlaD domain-containing protein</fullName>
    </recommendedName>
</protein>
<proteinExistence type="predicted"/>